<name>A0AAN6VL08_9PEZI</name>
<dbReference type="AlphaFoldDB" id="A0AAN6VL08"/>
<accession>A0AAN6VL08</accession>
<dbReference type="EMBL" id="MU856938">
    <property type="protein sequence ID" value="KAK4153498.1"/>
    <property type="molecule type" value="Genomic_DNA"/>
</dbReference>
<evidence type="ECO:0000313" key="2">
    <source>
        <dbReference type="Proteomes" id="UP001302745"/>
    </source>
</evidence>
<evidence type="ECO:0000313" key="1">
    <source>
        <dbReference type="EMBL" id="KAK4153498.1"/>
    </source>
</evidence>
<dbReference type="Proteomes" id="UP001302745">
    <property type="component" value="Unassembled WGS sequence"/>
</dbReference>
<proteinExistence type="predicted"/>
<gene>
    <name evidence="1" type="ORF">C8A00DRAFT_33726</name>
</gene>
<comment type="caution">
    <text evidence="1">The sequence shown here is derived from an EMBL/GenBank/DDBJ whole genome shotgun (WGS) entry which is preliminary data.</text>
</comment>
<sequence length="184" mass="19763">MAIQTFYTLSNSPSSPRTLTVTLQQIWQPDNTLLDSQTHTITLSQDGTTATIGITDEQQGVEAEAQVLLLSGGIVCIDFIPRVFNSVLAMYAIAADRVAVFMQPFAADVEGLDRPVVRFEEGWGFEDAVGPRIPIREEAGAGGSDEEVDGGGRSGVEVFGEALERLFGSGKCVRWGGDQIVPSR</sequence>
<reference evidence="1" key="1">
    <citation type="journal article" date="2023" name="Mol. Phylogenet. Evol.">
        <title>Genome-scale phylogeny and comparative genomics of the fungal order Sordariales.</title>
        <authorList>
            <person name="Hensen N."/>
            <person name="Bonometti L."/>
            <person name="Westerberg I."/>
            <person name="Brannstrom I.O."/>
            <person name="Guillou S."/>
            <person name="Cros-Aarteil S."/>
            <person name="Calhoun S."/>
            <person name="Haridas S."/>
            <person name="Kuo A."/>
            <person name="Mondo S."/>
            <person name="Pangilinan J."/>
            <person name="Riley R."/>
            <person name="LaButti K."/>
            <person name="Andreopoulos B."/>
            <person name="Lipzen A."/>
            <person name="Chen C."/>
            <person name="Yan M."/>
            <person name="Daum C."/>
            <person name="Ng V."/>
            <person name="Clum A."/>
            <person name="Steindorff A."/>
            <person name="Ohm R.A."/>
            <person name="Martin F."/>
            <person name="Silar P."/>
            <person name="Natvig D.O."/>
            <person name="Lalanne C."/>
            <person name="Gautier V."/>
            <person name="Ament-Velasquez S.L."/>
            <person name="Kruys A."/>
            <person name="Hutchinson M.I."/>
            <person name="Powell A.J."/>
            <person name="Barry K."/>
            <person name="Miller A.N."/>
            <person name="Grigoriev I.V."/>
            <person name="Debuchy R."/>
            <person name="Gladieux P."/>
            <person name="Hiltunen Thoren M."/>
            <person name="Johannesson H."/>
        </authorList>
    </citation>
    <scope>NUCLEOTIDE SEQUENCE</scope>
    <source>
        <strain evidence="1">CBS 538.74</strain>
    </source>
</reference>
<organism evidence="1 2">
    <name type="scientific">Chaetomidium leptoderma</name>
    <dbReference type="NCBI Taxonomy" id="669021"/>
    <lineage>
        <taxon>Eukaryota</taxon>
        <taxon>Fungi</taxon>
        <taxon>Dikarya</taxon>
        <taxon>Ascomycota</taxon>
        <taxon>Pezizomycotina</taxon>
        <taxon>Sordariomycetes</taxon>
        <taxon>Sordariomycetidae</taxon>
        <taxon>Sordariales</taxon>
        <taxon>Chaetomiaceae</taxon>
        <taxon>Chaetomidium</taxon>
    </lineage>
</organism>
<keyword evidence="2" id="KW-1185">Reference proteome</keyword>
<reference evidence="1" key="2">
    <citation type="submission" date="2023-05" db="EMBL/GenBank/DDBJ databases">
        <authorList>
            <consortium name="Lawrence Berkeley National Laboratory"/>
            <person name="Steindorff A."/>
            <person name="Hensen N."/>
            <person name="Bonometti L."/>
            <person name="Westerberg I."/>
            <person name="Brannstrom I.O."/>
            <person name="Guillou S."/>
            <person name="Cros-Aarteil S."/>
            <person name="Calhoun S."/>
            <person name="Haridas S."/>
            <person name="Kuo A."/>
            <person name="Mondo S."/>
            <person name="Pangilinan J."/>
            <person name="Riley R."/>
            <person name="Labutti K."/>
            <person name="Andreopoulos B."/>
            <person name="Lipzen A."/>
            <person name="Chen C."/>
            <person name="Yanf M."/>
            <person name="Daum C."/>
            <person name="Ng V."/>
            <person name="Clum A."/>
            <person name="Ohm R."/>
            <person name="Martin F."/>
            <person name="Silar P."/>
            <person name="Natvig D."/>
            <person name="Lalanne C."/>
            <person name="Gautier V."/>
            <person name="Ament-Velasquez S.L."/>
            <person name="Kruys A."/>
            <person name="Hutchinson M.I."/>
            <person name="Powell A.J."/>
            <person name="Barry K."/>
            <person name="Miller A.N."/>
            <person name="Grigoriev I.V."/>
            <person name="Debuchy R."/>
            <person name="Gladieux P."/>
            <person name="Thoren M.H."/>
            <person name="Johannesson H."/>
        </authorList>
    </citation>
    <scope>NUCLEOTIDE SEQUENCE</scope>
    <source>
        <strain evidence="1">CBS 538.74</strain>
    </source>
</reference>
<protein>
    <submittedName>
        <fullName evidence="1">Uncharacterized protein</fullName>
    </submittedName>
</protein>